<dbReference type="CDD" id="cd11069">
    <property type="entry name" value="CYP_FUM15-like"/>
    <property type="match status" value="1"/>
</dbReference>
<dbReference type="Proteomes" id="UP000812966">
    <property type="component" value="Unassembled WGS sequence"/>
</dbReference>
<dbReference type="EMBL" id="JABELV010000253">
    <property type="protein sequence ID" value="KAG7527625.1"/>
    <property type="molecule type" value="Genomic_DNA"/>
</dbReference>
<reference evidence="9" key="1">
    <citation type="submission" date="2020-04" db="EMBL/GenBank/DDBJ databases">
        <title>Analysis of mating type loci in Filobasidium floriforme.</title>
        <authorList>
            <person name="Nowrousian M."/>
        </authorList>
    </citation>
    <scope>NUCLEOTIDE SEQUENCE</scope>
    <source>
        <strain evidence="9">CBS 6242</strain>
    </source>
</reference>
<dbReference type="PANTHER" id="PTHR24305">
    <property type="entry name" value="CYTOCHROME P450"/>
    <property type="match status" value="1"/>
</dbReference>
<dbReference type="Pfam" id="PF00067">
    <property type="entry name" value="p450"/>
    <property type="match status" value="1"/>
</dbReference>
<name>A0A8K0JGP7_9TREE</name>
<evidence type="ECO:0000256" key="8">
    <source>
        <dbReference type="PIRSR" id="PIRSR602401-1"/>
    </source>
</evidence>
<dbReference type="InterPro" id="IPR001128">
    <property type="entry name" value="Cyt_P450"/>
</dbReference>
<evidence type="ECO:0000256" key="4">
    <source>
        <dbReference type="ARBA" id="ARBA00022617"/>
    </source>
</evidence>
<evidence type="ECO:0000313" key="9">
    <source>
        <dbReference type="EMBL" id="KAG7527625.1"/>
    </source>
</evidence>
<comment type="cofactor">
    <cofactor evidence="1 8">
        <name>heme</name>
        <dbReference type="ChEBI" id="CHEBI:30413"/>
    </cofactor>
</comment>
<dbReference type="InterPro" id="IPR036396">
    <property type="entry name" value="Cyt_P450_sf"/>
</dbReference>
<evidence type="ECO:0008006" key="11">
    <source>
        <dbReference type="Google" id="ProtNLM"/>
    </source>
</evidence>
<evidence type="ECO:0000256" key="5">
    <source>
        <dbReference type="ARBA" id="ARBA00023002"/>
    </source>
</evidence>
<dbReference type="PRINTS" id="PR00385">
    <property type="entry name" value="P450"/>
</dbReference>
<evidence type="ECO:0000256" key="7">
    <source>
        <dbReference type="ARBA" id="ARBA00023033"/>
    </source>
</evidence>
<keyword evidence="4 8" id="KW-0349">Heme</keyword>
<dbReference type="PRINTS" id="PR00463">
    <property type="entry name" value="EP450I"/>
</dbReference>
<keyword evidence="8" id="KW-0479">Metal-binding</keyword>
<sequence length="565" mass="62900">MAPTEPFSSVSASISSIFTIIPPRHIALLVLAYGVFIMLNRYIIQPYTSPIKNLAGPRRTDDWNPWVGHLRPIIKGLPGEAAAKWIEQFGTVFRYDGIFGAPRIMVADPVAIQYILNHTEIFQKDDMTRRFLRRILGEGLLNVEGADHRRQRKVMNPAFGPQLIRDHHLPIFYDKAYQLRDVLQEKLSTTLPDATTSDKSQGRRIEISRLLGKTTLDVIGLAGFGYEFDSLHDPENELALALELMLSAGQNPSPLHILQEILPGGQYLPSKRIATQKASLETTHRIGKALVEEKKAAVRAGEASIEKGKGKDLLSMVVRANMDPDLKESQRMSDAEVIATIQTFVLAGAETSSTALTWASWVLACRPDVQDKLREECEAVPEEQPSMNDLDGLPYLDAFVHEVLRIYSPVPQTRRDAISETVVPLGHPMKGRDGKMIESIVVPKNTPCMLAVLNVNTSKEIWGPDAAEFKPERWMNKEQNPASESIPGVWGSQMTFIGGPRACIGFRFSLIEVKALLFMLIRNFAFAEAVPTESVIRKTSIVTRPFIKGEEAAGYQMPVLLRSLA</sequence>
<accession>A0A8K0JGP7</accession>
<keyword evidence="10" id="KW-1185">Reference proteome</keyword>
<feature type="binding site" description="axial binding residue" evidence="8">
    <location>
        <position position="503"/>
    </location>
    <ligand>
        <name>heme</name>
        <dbReference type="ChEBI" id="CHEBI:30413"/>
    </ligand>
    <ligandPart>
        <name>Fe</name>
        <dbReference type="ChEBI" id="CHEBI:18248"/>
    </ligandPart>
</feature>
<proteinExistence type="inferred from homology"/>
<evidence type="ECO:0000256" key="6">
    <source>
        <dbReference type="ARBA" id="ARBA00023004"/>
    </source>
</evidence>
<dbReference type="GO" id="GO:0005506">
    <property type="term" value="F:iron ion binding"/>
    <property type="evidence" value="ECO:0007669"/>
    <property type="project" value="InterPro"/>
</dbReference>
<keyword evidence="5" id="KW-0560">Oxidoreductase</keyword>
<gene>
    <name evidence="9" type="ORF">FFLO_06747</name>
</gene>
<evidence type="ECO:0000256" key="2">
    <source>
        <dbReference type="ARBA" id="ARBA00005179"/>
    </source>
</evidence>
<evidence type="ECO:0000256" key="3">
    <source>
        <dbReference type="ARBA" id="ARBA00010617"/>
    </source>
</evidence>
<keyword evidence="6 8" id="KW-0408">Iron</keyword>
<comment type="caution">
    <text evidence="9">The sequence shown here is derived from an EMBL/GenBank/DDBJ whole genome shotgun (WGS) entry which is preliminary data.</text>
</comment>
<comment type="pathway">
    <text evidence="2">Secondary metabolite biosynthesis.</text>
</comment>
<keyword evidence="7" id="KW-0503">Monooxygenase</keyword>
<dbReference type="SUPFAM" id="SSF48264">
    <property type="entry name" value="Cytochrome P450"/>
    <property type="match status" value="1"/>
</dbReference>
<dbReference type="GO" id="GO:0016705">
    <property type="term" value="F:oxidoreductase activity, acting on paired donors, with incorporation or reduction of molecular oxygen"/>
    <property type="evidence" value="ECO:0007669"/>
    <property type="project" value="InterPro"/>
</dbReference>
<organism evidence="9 10">
    <name type="scientific">Filobasidium floriforme</name>
    <dbReference type="NCBI Taxonomy" id="5210"/>
    <lineage>
        <taxon>Eukaryota</taxon>
        <taxon>Fungi</taxon>
        <taxon>Dikarya</taxon>
        <taxon>Basidiomycota</taxon>
        <taxon>Agaricomycotina</taxon>
        <taxon>Tremellomycetes</taxon>
        <taxon>Filobasidiales</taxon>
        <taxon>Filobasidiaceae</taxon>
        <taxon>Filobasidium</taxon>
    </lineage>
</organism>
<dbReference type="GO" id="GO:0020037">
    <property type="term" value="F:heme binding"/>
    <property type="evidence" value="ECO:0007669"/>
    <property type="project" value="InterPro"/>
</dbReference>
<dbReference type="InterPro" id="IPR050121">
    <property type="entry name" value="Cytochrome_P450_monoxygenase"/>
</dbReference>
<evidence type="ECO:0000256" key="1">
    <source>
        <dbReference type="ARBA" id="ARBA00001971"/>
    </source>
</evidence>
<dbReference type="InterPro" id="IPR002401">
    <property type="entry name" value="Cyt_P450_E_grp-I"/>
</dbReference>
<dbReference type="Gene3D" id="1.10.630.10">
    <property type="entry name" value="Cytochrome P450"/>
    <property type="match status" value="1"/>
</dbReference>
<comment type="similarity">
    <text evidence="3">Belongs to the cytochrome P450 family.</text>
</comment>
<dbReference type="AlphaFoldDB" id="A0A8K0JGP7"/>
<evidence type="ECO:0000313" key="10">
    <source>
        <dbReference type="Proteomes" id="UP000812966"/>
    </source>
</evidence>
<dbReference type="GO" id="GO:0004497">
    <property type="term" value="F:monooxygenase activity"/>
    <property type="evidence" value="ECO:0007669"/>
    <property type="project" value="UniProtKB-KW"/>
</dbReference>
<dbReference type="PANTHER" id="PTHR24305:SF166">
    <property type="entry name" value="CYTOCHROME P450 12A4, MITOCHONDRIAL-RELATED"/>
    <property type="match status" value="1"/>
</dbReference>
<protein>
    <recommendedName>
        <fullName evidence="11">Cytochrome P450</fullName>
    </recommendedName>
</protein>